<dbReference type="Proteomes" id="UP001144280">
    <property type="component" value="Unassembled WGS sequence"/>
</dbReference>
<evidence type="ECO:0000313" key="1">
    <source>
        <dbReference type="EMBL" id="GLH99806.1"/>
    </source>
</evidence>
<evidence type="ECO:0000313" key="2">
    <source>
        <dbReference type="Proteomes" id="UP001144280"/>
    </source>
</evidence>
<gene>
    <name evidence="1" type="ORF">Pa4123_50830</name>
</gene>
<reference evidence="1" key="1">
    <citation type="submission" date="2022-12" db="EMBL/GenBank/DDBJ databases">
        <title>New Phytohabitans aurantiacus sp. RD004123 nov., an actinomycete isolated from soil.</title>
        <authorList>
            <person name="Triningsih D.W."/>
            <person name="Harunari E."/>
            <person name="Igarashi Y."/>
        </authorList>
    </citation>
    <scope>NUCLEOTIDE SEQUENCE</scope>
    <source>
        <strain evidence="1">RD004123</strain>
    </source>
</reference>
<proteinExistence type="predicted"/>
<accession>A0ABQ5QZ31</accession>
<organism evidence="1 2">
    <name type="scientific">Phytohabitans aurantiacus</name>
    <dbReference type="NCBI Taxonomy" id="3016789"/>
    <lineage>
        <taxon>Bacteria</taxon>
        <taxon>Bacillati</taxon>
        <taxon>Actinomycetota</taxon>
        <taxon>Actinomycetes</taxon>
        <taxon>Micromonosporales</taxon>
        <taxon>Micromonosporaceae</taxon>
    </lineage>
</organism>
<protein>
    <recommendedName>
        <fullName evidence="3">Integrase catalytic domain-containing protein</fullName>
    </recommendedName>
</protein>
<sequence>MDVTVAGIGSVVVAESRAAGYMESTIGQYRKSIKALTDRGSRYTSAEFRATLTRLRMRAPMGRVGPCLRQRRRRVALFATLKAEIGTRVWVTRRRPPGRVRLPRLLQPRPSTLDT</sequence>
<evidence type="ECO:0008006" key="3">
    <source>
        <dbReference type="Google" id="ProtNLM"/>
    </source>
</evidence>
<dbReference type="EMBL" id="BSDI01000028">
    <property type="protein sequence ID" value="GLH99806.1"/>
    <property type="molecule type" value="Genomic_DNA"/>
</dbReference>
<name>A0ABQ5QZ31_9ACTN</name>
<keyword evidence="2" id="KW-1185">Reference proteome</keyword>
<comment type="caution">
    <text evidence="1">The sequence shown here is derived from an EMBL/GenBank/DDBJ whole genome shotgun (WGS) entry which is preliminary data.</text>
</comment>